<evidence type="ECO:0000313" key="2">
    <source>
        <dbReference type="EMBL" id="KAL3872809.1"/>
    </source>
</evidence>
<gene>
    <name evidence="2" type="ORF">ACJMK2_036009</name>
</gene>
<proteinExistence type="predicted"/>
<feature type="compositionally biased region" description="Basic and acidic residues" evidence="1">
    <location>
        <begin position="9"/>
        <end position="24"/>
    </location>
</feature>
<feature type="region of interest" description="Disordered" evidence="1">
    <location>
        <begin position="592"/>
        <end position="618"/>
    </location>
</feature>
<dbReference type="EMBL" id="JBJQND010000006">
    <property type="protein sequence ID" value="KAL3872809.1"/>
    <property type="molecule type" value="Genomic_DNA"/>
</dbReference>
<keyword evidence="3" id="KW-1185">Reference proteome</keyword>
<reference evidence="2 3" key="1">
    <citation type="submission" date="2024-11" db="EMBL/GenBank/DDBJ databases">
        <title>Chromosome-level genome assembly of the freshwater bivalve Anodonta woodiana.</title>
        <authorList>
            <person name="Chen X."/>
        </authorList>
    </citation>
    <scope>NUCLEOTIDE SEQUENCE [LARGE SCALE GENOMIC DNA]</scope>
    <source>
        <strain evidence="2">MN2024</strain>
        <tissue evidence="2">Gills</tissue>
    </source>
</reference>
<feature type="region of interest" description="Disordered" evidence="1">
    <location>
        <begin position="890"/>
        <end position="910"/>
    </location>
</feature>
<feature type="compositionally biased region" description="Basic residues" evidence="1">
    <location>
        <begin position="213"/>
        <end position="231"/>
    </location>
</feature>
<feature type="compositionally biased region" description="Basic and acidic residues" evidence="1">
    <location>
        <begin position="47"/>
        <end position="65"/>
    </location>
</feature>
<feature type="region of interest" description="Disordered" evidence="1">
    <location>
        <begin position="174"/>
        <end position="239"/>
    </location>
</feature>
<sequence>MSSRRNKMASKERRSPSDKSDVKNAAKPPRLAPVSDQQATVSPGLAEKSHESQESKKRSLHESRGYDTVLKRPRTYKETASPPQQTQSSLTDEDVENSLECFDESTRIYNERPFGIFASDRGVKPSAEIPWNSSQSSSENNLVIDEKVIDKSQKDISVIYPRSESTLIESISSGISKTDSTRTDTDVDSESGHREGKDVLKRKEKVGSNITSFHRHNKELKSLRRTKGKKNKMVEKAKSRKAKYRVYSNNNELETVIDVSSNKVAIRNGILSEVQEIEGVDFTDDESVLGSSERQDIVYNLMGSLRTTVQYESFCMSLPRQETKEIGLKQKIYDSFKLLRDVQNDGVKTVELSPGLMKNAKQTMKDFKDVLFSEKKEFGAKLEDTLDWSSVKGRYDITSDDIEDQMPHSVCFVVAMNENTLITNREGQFIASVNPVTGTLVINFFCFQATLSDDEIQSIRRQKLTHDVADAIIYNVHCFEVSRQLRVDIDLRKITRWSLHSDKKEEIGIFMAHLTEMPKMMQKWIHTSAEDRNRWQARENIFARGATSGPSCCVCLGGFLSEIKDLAALIIARKSSLSTILNVSDLTVVSETSSQEKTTADKDESVGENSTSASLRSHNNSVRREKILDVLLDYNLITKEDAEKTKIYPQDLSDGSKCDTNNLLGGLHLPPCLNDYINFSCTFVSELEELLSKPLQASSYGIEASDFSIEGNDVMIDIDNMTAAELIRLSASDSVYFSFCYKEIVQNDHDKHCTRCHKCSTWRTWHCRNCDKCSYGQSIPVCEYCGHLSHDIFGKPVIKPMSIFRDQLTTGPVPIDDVETAWEELLSTDDIFPWKWDLPEDQELGEDVDYSINDAMVDELGLLNPFGFLLGQTEKGVSRKHRRQKISTGARIANPINQVSPDTGPPCVLQ</sequence>
<organism evidence="2 3">
    <name type="scientific">Sinanodonta woodiana</name>
    <name type="common">Chinese pond mussel</name>
    <name type="synonym">Anodonta woodiana</name>
    <dbReference type="NCBI Taxonomy" id="1069815"/>
    <lineage>
        <taxon>Eukaryota</taxon>
        <taxon>Metazoa</taxon>
        <taxon>Spiralia</taxon>
        <taxon>Lophotrochozoa</taxon>
        <taxon>Mollusca</taxon>
        <taxon>Bivalvia</taxon>
        <taxon>Autobranchia</taxon>
        <taxon>Heteroconchia</taxon>
        <taxon>Palaeoheterodonta</taxon>
        <taxon>Unionida</taxon>
        <taxon>Unionoidea</taxon>
        <taxon>Unionidae</taxon>
        <taxon>Unioninae</taxon>
        <taxon>Sinanodonta</taxon>
    </lineage>
</organism>
<evidence type="ECO:0000256" key="1">
    <source>
        <dbReference type="SAM" id="MobiDB-lite"/>
    </source>
</evidence>
<feature type="compositionally biased region" description="Polar residues" evidence="1">
    <location>
        <begin position="81"/>
        <end position="90"/>
    </location>
</feature>
<name>A0ABD3WFU1_SINWO</name>
<feature type="region of interest" description="Disordered" evidence="1">
    <location>
        <begin position="1"/>
        <end position="98"/>
    </location>
</feature>
<evidence type="ECO:0000313" key="3">
    <source>
        <dbReference type="Proteomes" id="UP001634394"/>
    </source>
</evidence>
<dbReference type="AlphaFoldDB" id="A0ABD3WFU1"/>
<protein>
    <recommendedName>
        <fullName evidence="4">ZZ-type domain-containing protein</fullName>
    </recommendedName>
</protein>
<comment type="caution">
    <text evidence="2">The sequence shown here is derived from an EMBL/GenBank/DDBJ whole genome shotgun (WGS) entry which is preliminary data.</text>
</comment>
<evidence type="ECO:0008006" key="4">
    <source>
        <dbReference type="Google" id="ProtNLM"/>
    </source>
</evidence>
<feature type="compositionally biased region" description="Basic and acidic residues" evidence="1">
    <location>
        <begin position="179"/>
        <end position="201"/>
    </location>
</feature>
<feature type="compositionally biased region" description="Polar residues" evidence="1">
    <location>
        <begin position="607"/>
        <end position="618"/>
    </location>
</feature>
<dbReference type="Proteomes" id="UP001634394">
    <property type="component" value="Unassembled WGS sequence"/>
</dbReference>
<accession>A0ABD3WFU1</accession>